<evidence type="ECO:0000259" key="1">
    <source>
        <dbReference type="Pfam" id="PF14534"/>
    </source>
</evidence>
<gene>
    <name evidence="2" type="ORF">GCM10017667_46500</name>
</gene>
<dbReference type="Gene3D" id="3.10.450.50">
    <property type="match status" value="1"/>
</dbReference>
<reference evidence="2" key="1">
    <citation type="journal article" date="2014" name="Int. J. Syst. Evol. Microbiol.">
        <title>Complete genome sequence of Corynebacterium casei LMG S-19264T (=DSM 44701T), isolated from a smear-ripened cheese.</title>
        <authorList>
            <consortium name="US DOE Joint Genome Institute (JGI-PGF)"/>
            <person name="Walter F."/>
            <person name="Albersmeier A."/>
            <person name="Kalinowski J."/>
            <person name="Ruckert C."/>
        </authorList>
    </citation>
    <scope>NUCLEOTIDE SEQUENCE</scope>
    <source>
        <strain evidence="2">JCM 4122</strain>
    </source>
</reference>
<reference evidence="2" key="2">
    <citation type="submission" date="2020-09" db="EMBL/GenBank/DDBJ databases">
        <authorList>
            <person name="Sun Q."/>
            <person name="Ohkuma M."/>
        </authorList>
    </citation>
    <scope>NUCLEOTIDE SEQUENCE</scope>
    <source>
        <strain evidence="2">JCM 4122</strain>
    </source>
</reference>
<dbReference type="SUPFAM" id="SSF54427">
    <property type="entry name" value="NTF2-like"/>
    <property type="match status" value="1"/>
</dbReference>
<dbReference type="Proteomes" id="UP000632849">
    <property type="component" value="Unassembled WGS sequence"/>
</dbReference>
<dbReference type="EMBL" id="BNBE01000002">
    <property type="protein sequence ID" value="GHG08994.1"/>
    <property type="molecule type" value="Genomic_DNA"/>
</dbReference>
<name>A0A919EQ80_STRFL</name>
<dbReference type="GeneID" id="95657458"/>
<evidence type="ECO:0000313" key="3">
    <source>
        <dbReference type="Proteomes" id="UP000632849"/>
    </source>
</evidence>
<dbReference type="InterPro" id="IPR032710">
    <property type="entry name" value="NTF2-like_dom_sf"/>
</dbReference>
<dbReference type="Pfam" id="PF14534">
    <property type="entry name" value="DUF4440"/>
    <property type="match status" value="1"/>
</dbReference>
<dbReference type="InterPro" id="IPR027843">
    <property type="entry name" value="DUF4440"/>
</dbReference>
<sequence length="132" mass="14852">MTDRDDFLRWVGTELQAAERALHDGDPAPRRALWSRREPVSLLGAWYNGVGQADVDTLFTALAGRFSDCTDYRIEVLSCDVVGDAAYTAAFEHIAAAVDGERRVYTLRATQAYRREDGAWRVVHRHGDLVQQ</sequence>
<dbReference type="RefSeq" id="WP_150226620.1">
    <property type="nucleotide sequence ID" value="NZ_BNBE01000002.1"/>
</dbReference>
<proteinExistence type="predicted"/>
<comment type="caution">
    <text evidence="2">The sequence shown here is derived from an EMBL/GenBank/DDBJ whole genome shotgun (WGS) entry which is preliminary data.</text>
</comment>
<organism evidence="2 3">
    <name type="scientific">Streptomyces filamentosus</name>
    <name type="common">Streptomyces roseosporus</name>
    <dbReference type="NCBI Taxonomy" id="67294"/>
    <lineage>
        <taxon>Bacteria</taxon>
        <taxon>Bacillati</taxon>
        <taxon>Actinomycetota</taxon>
        <taxon>Actinomycetes</taxon>
        <taxon>Kitasatosporales</taxon>
        <taxon>Streptomycetaceae</taxon>
        <taxon>Streptomyces</taxon>
    </lineage>
</organism>
<dbReference type="AlphaFoldDB" id="A0A919EQ80"/>
<evidence type="ECO:0000313" key="2">
    <source>
        <dbReference type="EMBL" id="GHG08994.1"/>
    </source>
</evidence>
<feature type="domain" description="DUF4440" evidence="1">
    <location>
        <begin position="52"/>
        <end position="122"/>
    </location>
</feature>
<accession>A0A919EQ80</accession>
<protein>
    <recommendedName>
        <fullName evidence="1">DUF4440 domain-containing protein</fullName>
    </recommendedName>
</protein>
<keyword evidence="3" id="KW-1185">Reference proteome</keyword>